<sequence>MHLSIETATGAARPSGGDLLGFLDLDRTDRDLFSGRCHLGAPGKAFGGQVVAQALAAAGCTIEAGRLPHSLHGYFLRAGDLSQAVGYEVERLRDGRSYCARRVTAYQDGRPIFTLSASFKSPEPTPERQQPMPEVPAPEDLPDPYARWAVNSPAEYDAAEFRRVVSMRIARPGPRTGDRTPPGVNERLVWMKATEHLPDDAMLHACAFVYASDLTLAPVAALDHEKARVEREGPARVLTASLDHSVWFHRPFRADDWLLFALRSPSGGDGRGLASGQVWTRDGTLVASLAQEVVVRPIRQPV</sequence>
<accession>A0ABW2G7H3</accession>
<evidence type="ECO:0000256" key="1">
    <source>
        <dbReference type="ARBA" id="ARBA00006538"/>
    </source>
</evidence>
<dbReference type="Pfam" id="PF20789">
    <property type="entry name" value="4HBT_3C"/>
    <property type="match status" value="1"/>
</dbReference>
<evidence type="ECO:0000259" key="3">
    <source>
        <dbReference type="Pfam" id="PF13622"/>
    </source>
</evidence>
<gene>
    <name evidence="5" type="ORF">ACFQMG_32820</name>
</gene>
<dbReference type="RefSeq" id="WP_380232726.1">
    <property type="nucleotide sequence ID" value="NZ_JBHSVH010000002.1"/>
</dbReference>
<evidence type="ECO:0000313" key="6">
    <source>
        <dbReference type="Proteomes" id="UP001596435"/>
    </source>
</evidence>
<evidence type="ECO:0000313" key="5">
    <source>
        <dbReference type="EMBL" id="MFC7184347.1"/>
    </source>
</evidence>
<dbReference type="SUPFAM" id="SSF54637">
    <property type="entry name" value="Thioesterase/thiol ester dehydrase-isomerase"/>
    <property type="match status" value="2"/>
</dbReference>
<dbReference type="InterPro" id="IPR049449">
    <property type="entry name" value="TesB_ACOT8-like_N"/>
</dbReference>
<dbReference type="Proteomes" id="UP001596435">
    <property type="component" value="Unassembled WGS sequence"/>
</dbReference>
<name>A0ABW2G7H3_9ACTN</name>
<evidence type="ECO:0000259" key="4">
    <source>
        <dbReference type="Pfam" id="PF20789"/>
    </source>
</evidence>
<reference evidence="6" key="1">
    <citation type="journal article" date="2019" name="Int. J. Syst. Evol. Microbiol.">
        <title>The Global Catalogue of Microorganisms (GCM) 10K type strain sequencing project: providing services to taxonomists for standard genome sequencing and annotation.</title>
        <authorList>
            <consortium name="The Broad Institute Genomics Platform"/>
            <consortium name="The Broad Institute Genome Sequencing Center for Infectious Disease"/>
            <person name="Wu L."/>
            <person name="Ma J."/>
        </authorList>
    </citation>
    <scope>NUCLEOTIDE SEQUENCE [LARGE SCALE GENOMIC DNA]</scope>
    <source>
        <strain evidence="6">CGMCC 1.12859</strain>
    </source>
</reference>
<comment type="similarity">
    <text evidence="1">Belongs to the C/M/P thioester hydrolase family.</text>
</comment>
<dbReference type="CDD" id="cd03445">
    <property type="entry name" value="Thioesterase_II_repeat2"/>
    <property type="match status" value="1"/>
</dbReference>
<dbReference type="Gene3D" id="2.40.160.210">
    <property type="entry name" value="Acyl-CoA thioesterase, double hotdog domain"/>
    <property type="match status" value="1"/>
</dbReference>
<dbReference type="InterPro" id="IPR042171">
    <property type="entry name" value="Acyl-CoA_hotdog"/>
</dbReference>
<dbReference type="Pfam" id="PF13622">
    <property type="entry name" value="4HBT_3"/>
    <property type="match status" value="1"/>
</dbReference>
<dbReference type="CDD" id="cd03444">
    <property type="entry name" value="Thioesterase_II_repeat1"/>
    <property type="match status" value="1"/>
</dbReference>
<feature type="domain" description="Acyl-CoA thioesterase-like C-terminal" evidence="4">
    <location>
        <begin position="149"/>
        <end position="295"/>
    </location>
</feature>
<feature type="domain" description="Acyl-CoA thioesterase-like N-terminal HotDog" evidence="3">
    <location>
        <begin position="43"/>
        <end position="119"/>
    </location>
</feature>
<proteinExistence type="inferred from homology"/>
<evidence type="ECO:0000256" key="2">
    <source>
        <dbReference type="ARBA" id="ARBA00022801"/>
    </source>
</evidence>
<keyword evidence="2" id="KW-0378">Hydrolase</keyword>
<keyword evidence="6" id="KW-1185">Reference proteome</keyword>
<dbReference type="InterPro" id="IPR049450">
    <property type="entry name" value="ACOT8-like_C"/>
</dbReference>
<protein>
    <submittedName>
        <fullName evidence="5">Acyl-CoA thioesterase</fullName>
    </submittedName>
</protein>
<comment type="caution">
    <text evidence="5">The sequence shown here is derived from an EMBL/GenBank/DDBJ whole genome shotgun (WGS) entry which is preliminary data.</text>
</comment>
<organism evidence="5 6">
    <name type="scientific">Kitasatospora paranensis</name>
    <dbReference type="NCBI Taxonomy" id="258053"/>
    <lineage>
        <taxon>Bacteria</taxon>
        <taxon>Bacillati</taxon>
        <taxon>Actinomycetota</taxon>
        <taxon>Actinomycetes</taxon>
        <taxon>Kitasatosporales</taxon>
        <taxon>Streptomycetaceae</taxon>
        <taxon>Kitasatospora</taxon>
    </lineage>
</organism>
<dbReference type="PANTHER" id="PTHR11066">
    <property type="entry name" value="ACYL-COA THIOESTERASE"/>
    <property type="match status" value="1"/>
</dbReference>
<dbReference type="PANTHER" id="PTHR11066:SF34">
    <property type="entry name" value="ACYL-COENZYME A THIOESTERASE 8"/>
    <property type="match status" value="1"/>
</dbReference>
<dbReference type="EMBL" id="JBHTAJ010000098">
    <property type="protein sequence ID" value="MFC7184347.1"/>
    <property type="molecule type" value="Genomic_DNA"/>
</dbReference>
<dbReference type="InterPro" id="IPR003703">
    <property type="entry name" value="Acyl_CoA_thio"/>
</dbReference>
<dbReference type="InterPro" id="IPR029069">
    <property type="entry name" value="HotDog_dom_sf"/>
</dbReference>